<dbReference type="KEGG" id="egu:105059857"/>
<dbReference type="InterPro" id="IPR013924">
    <property type="entry name" value="RNase_H2_suC"/>
</dbReference>
<evidence type="ECO:0000256" key="1">
    <source>
        <dbReference type="SAM" id="MobiDB-lite"/>
    </source>
</evidence>
<dbReference type="GeneID" id="105059857"/>
<proteinExistence type="predicted"/>
<protein>
    <submittedName>
        <fullName evidence="3">Ribonuclease H2 subunit C</fullName>
    </submittedName>
</protein>
<gene>
    <name evidence="3" type="primary">LOC105059857</name>
</gene>
<accession>A0A6I9SL55</accession>
<dbReference type="RefSeq" id="XP_010941632.1">
    <property type="nucleotide sequence ID" value="XM_010943330.3"/>
</dbReference>
<name>A0A6I9SL55_ELAGV</name>
<dbReference type="Pfam" id="PF08615">
    <property type="entry name" value="RNase_H2_suC"/>
    <property type="match status" value="1"/>
</dbReference>
<sequence>MEEEKSFGVSTPDSTIGGRGGVTGTIDLRRRDPLSAVDLTDRVHLLPCSIKHDGPCPVSHYFKPKKTDVVVDGSSVEEAYFRGRKLQGITVPLPEGYRGYVLENKKKSGKGKGLENSEGEGEFSRWVSRAEFRNLTYWNHDIVPSSDDPLVRSFHWFSVADALHKPVTAEEMSSTSTFQDWKG</sequence>
<feature type="region of interest" description="Disordered" evidence="1">
    <location>
        <begin position="1"/>
        <end position="25"/>
    </location>
</feature>
<dbReference type="PANTHER" id="PTHR47204:SF1">
    <property type="entry name" value="RIBONUCLEASE H2 SUBUNIT C"/>
    <property type="match status" value="1"/>
</dbReference>
<reference evidence="3" key="1">
    <citation type="submission" date="2025-08" db="UniProtKB">
        <authorList>
            <consortium name="RefSeq"/>
        </authorList>
    </citation>
    <scope>IDENTIFICATION</scope>
</reference>
<dbReference type="AlphaFoldDB" id="A0A6I9SL55"/>
<dbReference type="CDD" id="cd09271">
    <property type="entry name" value="RNase_H2-C"/>
    <property type="match status" value="1"/>
</dbReference>
<dbReference type="PANTHER" id="PTHR47204">
    <property type="entry name" value="OS02G0168900 PROTEIN"/>
    <property type="match status" value="1"/>
</dbReference>
<dbReference type="Proteomes" id="UP000504607">
    <property type="component" value="Unplaced"/>
</dbReference>
<dbReference type="GO" id="GO:0032299">
    <property type="term" value="C:ribonuclease H2 complex"/>
    <property type="evidence" value="ECO:0007669"/>
    <property type="project" value="InterPro"/>
</dbReference>
<dbReference type="OrthoDB" id="6222486at2759"/>
<keyword evidence="2" id="KW-1185">Reference proteome</keyword>
<dbReference type="InParanoid" id="A0A6I9SL55"/>
<dbReference type="FunCoup" id="A0A6I9SL55">
    <property type="interactions" value="820"/>
</dbReference>
<dbReference type="GO" id="GO:0006401">
    <property type="term" value="P:RNA catabolic process"/>
    <property type="evidence" value="ECO:0007669"/>
    <property type="project" value="InterPro"/>
</dbReference>
<evidence type="ECO:0000313" key="2">
    <source>
        <dbReference type="Proteomes" id="UP000504607"/>
    </source>
</evidence>
<dbReference type="Gene3D" id="2.40.128.680">
    <property type="match status" value="1"/>
</dbReference>
<organism evidence="2 3">
    <name type="scientific">Elaeis guineensis var. tenera</name>
    <name type="common">Oil palm</name>
    <dbReference type="NCBI Taxonomy" id="51953"/>
    <lineage>
        <taxon>Eukaryota</taxon>
        <taxon>Viridiplantae</taxon>
        <taxon>Streptophyta</taxon>
        <taxon>Embryophyta</taxon>
        <taxon>Tracheophyta</taxon>
        <taxon>Spermatophyta</taxon>
        <taxon>Magnoliopsida</taxon>
        <taxon>Liliopsida</taxon>
        <taxon>Arecaceae</taxon>
        <taxon>Arecoideae</taxon>
        <taxon>Cocoseae</taxon>
        <taxon>Elaeidinae</taxon>
        <taxon>Elaeis</taxon>
    </lineage>
</organism>
<evidence type="ECO:0000313" key="3">
    <source>
        <dbReference type="RefSeq" id="XP_010941632.1"/>
    </source>
</evidence>